<name>A0A812SVR2_9DINO</name>
<comment type="caution">
    <text evidence="2">The sequence shown here is derived from an EMBL/GenBank/DDBJ whole genome shotgun (WGS) entry which is preliminary data.</text>
</comment>
<feature type="compositionally biased region" description="Basic and acidic residues" evidence="1">
    <location>
        <begin position="86"/>
        <end position="97"/>
    </location>
</feature>
<keyword evidence="3" id="KW-1185">Reference proteome</keyword>
<dbReference type="Proteomes" id="UP000604046">
    <property type="component" value="Unassembled WGS sequence"/>
</dbReference>
<reference evidence="2" key="1">
    <citation type="submission" date="2021-02" db="EMBL/GenBank/DDBJ databases">
        <authorList>
            <person name="Dougan E. K."/>
            <person name="Rhodes N."/>
            <person name="Thang M."/>
            <person name="Chan C."/>
        </authorList>
    </citation>
    <scope>NUCLEOTIDE SEQUENCE</scope>
</reference>
<dbReference type="EMBL" id="CAJNDS010002478">
    <property type="protein sequence ID" value="CAE7491834.1"/>
    <property type="molecule type" value="Genomic_DNA"/>
</dbReference>
<evidence type="ECO:0000313" key="3">
    <source>
        <dbReference type="Proteomes" id="UP000604046"/>
    </source>
</evidence>
<protein>
    <submittedName>
        <fullName evidence="2">Uncharacterized protein</fullName>
    </submittedName>
</protein>
<feature type="region of interest" description="Disordered" evidence="1">
    <location>
        <begin position="54"/>
        <end position="100"/>
    </location>
</feature>
<organism evidence="2 3">
    <name type="scientific">Symbiodinium natans</name>
    <dbReference type="NCBI Taxonomy" id="878477"/>
    <lineage>
        <taxon>Eukaryota</taxon>
        <taxon>Sar</taxon>
        <taxon>Alveolata</taxon>
        <taxon>Dinophyceae</taxon>
        <taxon>Suessiales</taxon>
        <taxon>Symbiodiniaceae</taxon>
        <taxon>Symbiodinium</taxon>
    </lineage>
</organism>
<evidence type="ECO:0000313" key="2">
    <source>
        <dbReference type="EMBL" id="CAE7491834.1"/>
    </source>
</evidence>
<sequence length="164" mass="18092">MSCFEAGRECIVRDANKAIMIHHLDYDQIRSQAARGIIGSQEAFSVFSSPYPFSKPLSRPEPADEPAPGQADEGLPDGDTDLLGLHFDRGDTQEPRKPAHRRPFSFGNQLLVFITFQRGELFVVRSCLSFKCACNFLVNQKSSKCLGTAVSRATRVPSAIWTGS</sequence>
<gene>
    <name evidence="2" type="ORF">SNAT2548_LOCUS27565</name>
</gene>
<evidence type="ECO:0000256" key="1">
    <source>
        <dbReference type="SAM" id="MobiDB-lite"/>
    </source>
</evidence>
<proteinExistence type="predicted"/>
<accession>A0A812SVR2</accession>
<dbReference type="AlphaFoldDB" id="A0A812SVR2"/>